<gene>
    <name evidence="1" type="ORF">ALEPTO_LOCUS11751</name>
</gene>
<accession>A0A9N9HUM8</accession>
<name>A0A9N9HUM8_9GLOM</name>
<dbReference type="AlphaFoldDB" id="A0A9N9HUM8"/>
<comment type="caution">
    <text evidence="1">The sequence shown here is derived from an EMBL/GenBank/DDBJ whole genome shotgun (WGS) entry which is preliminary data.</text>
</comment>
<proteinExistence type="predicted"/>
<evidence type="ECO:0000313" key="2">
    <source>
        <dbReference type="Proteomes" id="UP000789508"/>
    </source>
</evidence>
<organism evidence="1 2">
    <name type="scientific">Ambispora leptoticha</name>
    <dbReference type="NCBI Taxonomy" id="144679"/>
    <lineage>
        <taxon>Eukaryota</taxon>
        <taxon>Fungi</taxon>
        <taxon>Fungi incertae sedis</taxon>
        <taxon>Mucoromycota</taxon>
        <taxon>Glomeromycotina</taxon>
        <taxon>Glomeromycetes</taxon>
        <taxon>Archaeosporales</taxon>
        <taxon>Ambisporaceae</taxon>
        <taxon>Ambispora</taxon>
    </lineage>
</organism>
<keyword evidence="2" id="KW-1185">Reference proteome</keyword>
<dbReference type="OrthoDB" id="2402323at2759"/>
<feature type="non-terminal residue" evidence="1">
    <location>
        <position position="1"/>
    </location>
</feature>
<dbReference type="EMBL" id="CAJVPS010021053">
    <property type="protein sequence ID" value="CAG8706226.1"/>
    <property type="molecule type" value="Genomic_DNA"/>
</dbReference>
<protein>
    <submittedName>
        <fullName evidence="1">8333_t:CDS:1</fullName>
    </submittedName>
</protein>
<dbReference type="Proteomes" id="UP000789508">
    <property type="component" value="Unassembled WGS sequence"/>
</dbReference>
<sequence>KSYELCNILNMDETPVWFDMAENFTVDQQGKKTIHIRSTGNENNRFTVVLTCAADGFKFPLICIFKEKRLSSKEKRLIPSGIIEWHLWMSRGGAGTTAKGNLRCASFSDVCWWVKRSWEGISNEVIIESFKACGITNSLVNQDDSDKENDYEELEIIDLTI</sequence>
<evidence type="ECO:0000313" key="1">
    <source>
        <dbReference type="EMBL" id="CAG8706226.1"/>
    </source>
</evidence>
<reference evidence="1" key="1">
    <citation type="submission" date="2021-06" db="EMBL/GenBank/DDBJ databases">
        <authorList>
            <person name="Kallberg Y."/>
            <person name="Tangrot J."/>
            <person name="Rosling A."/>
        </authorList>
    </citation>
    <scope>NUCLEOTIDE SEQUENCE</scope>
    <source>
        <strain evidence="1">FL130A</strain>
    </source>
</reference>